<protein>
    <submittedName>
        <fullName evidence="1">Uncharacterized protein</fullName>
    </submittedName>
</protein>
<evidence type="ECO:0000313" key="1">
    <source>
        <dbReference type="EnsemblPlants" id="AVESA.00010b.r2.7AG1188460.1.CDS"/>
    </source>
</evidence>
<dbReference type="EnsemblPlants" id="AVESA.00010b.r2.7AG1188460.1">
    <property type="protein sequence ID" value="AVESA.00010b.r2.7AG1188460.1.CDS"/>
    <property type="gene ID" value="AVESA.00010b.r2.7AG1188460"/>
</dbReference>
<organism evidence="1 2">
    <name type="scientific">Avena sativa</name>
    <name type="common">Oat</name>
    <dbReference type="NCBI Taxonomy" id="4498"/>
    <lineage>
        <taxon>Eukaryota</taxon>
        <taxon>Viridiplantae</taxon>
        <taxon>Streptophyta</taxon>
        <taxon>Embryophyta</taxon>
        <taxon>Tracheophyta</taxon>
        <taxon>Spermatophyta</taxon>
        <taxon>Magnoliopsida</taxon>
        <taxon>Liliopsida</taxon>
        <taxon>Poales</taxon>
        <taxon>Poaceae</taxon>
        <taxon>BOP clade</taxon>
        <taxon>Pooideae</taxon>
        <taxon>Poodae</taxon>
        <taxon>Poeae</taxon>
        <taxon>Poeae Chloroplast Group 1 (Aveneae type)</taxon>
        <taxon>Aveninae</taxon>
        <taxon>Avena</taxon>
    </lineage>
</organism>
<dbReference type="Proteomes" id="UP001732700">
    <property type="component" value="Chromosome 7A"/>
</dbReference>
<evidence type="ECO:0000313" key="2">
    <source>
        <dbReference type="Proteomes" id="UP001732700"/>
    </source>
</evidence>
<accession>A0ACD5ZGI7</accession>
<reference evidence="1" key="1">
    <citation type="submission" date="2021-05" db="EMBL/GenBank/DDBJ databases">
        <authorList>
            <person name="Scholz U."/>
            <person name="Mascher M."/>
            <person name="Fiebig A."/>
        </authorList>
    </citation>
    <scope>NUCLEOTIDE SEQUENCE [LARGE SCALE GENOMIC DNA]</scope>
</reference>
<sequence length="861" mass="98208">MDLESSITPWDLECMLRDEAADPKALPLSLLEKITDDFSDEQEIGRGGFAVVYKGKLANRIVAVKRMSNTYMHEKEFQQEVACLMMVKHENIVRFLGYCADTQGTMARFEGKFIMADVQQRLLCFEYLPNGSLDQYITDTSKGLQWRDRYLIIKGICRGLHYLHQKNIVHLDLKPANILLGANLVAKIADFGLSRCFGETQSRTFTDNIGGTLGYLAPEFSNGEITYKFDIYSLGVIIVEILTGKKGYHDVDKVVESWSDMLEQSQSDVQMEQVQVCAEIGMECIDFNPKKRPDTQHIINRLDKIETLDGYIETGAITSRQADSAPNELHEDTPNVPGETSSEEDTTAMLDTLMETMQSLNLDIRRCFKYCSIFPREAKLRTVELVYMWIAQGFVKTTCATEDMEDVAEGYIEELESCSFLQPEKTWRNEDCFTIPDLVHDLLDKVAGSDYFRIENEIIQGDVGWEGDVPRDVQHLFIQNYDAKLITEKILGLKNLRTLIVDVVEEDTLVEEKVIESIFKELSELRVVAIAFSQEHEAIKEAIKFLIPESICRLKHLCYFAFRTDESSTLILPTTLNQLQHVQVLDFGDGNIVEFNLDDLINLRHIFCSVYVNFPNVGRLTSLQTLPGFTVRNERGYEVKQLRDLNRLCGSLEIRGLKAVKSKEEALEGNLAGKEWLTELALAWDKDEHTRCSLEIEAEVLEGLCPPVGIETLWIRGYEGSRYPDWMLDKQNGGPKDLRHLNFLECGQPRGPPLQLADAFPHLCSLELHECRWKALPGNMEGLTSLSELLIYGCLSIKSLPKLPLSLEVFHLSRCDDEFMKSCKRARHPNWCKIEHVPNKRIGISSIFDMRRSVEGLPRRE</sequence>
<reference evidence="1" key="2">
    <citation type="submission" date="2025-09" db="UniProtKB">
        <authorList>
            <consortium name="EnsemblPlants"/>
        </authorList>
    </citation>
    <scope>IDENTIFICATION</scope>
</reference>
<keyword evidence="2" id="KW-1185">Reference proteome</keyword>
<proteinExistence type="predicted"/>
<name>A0ACD5ZGI7_AVESA</name>